<comment type="caution">
    <text evidence="2">The sequence shown here is derived from an EMBL/GenBank/DDBJ whole genome shotgun (WGS) entry which is preliminary data.</text>
</comment>
<dbReference type="SUPFAM" id="SSF52058">
    <property type="entry name" value="L domain-like"/>
    <property type="match status" value="1"/>
</dbReference>
<dbReference type="Proteomes" id="UP001208570">
    <property type="component" value="Unassembled WGS sequence"/>
</dbReference>
<proteinExistence type="predicted"/>
<organism evidence="2 3">
    <name type="scientific">Paralvinella palmiformis</name>
    <dbReference type="NCBI Taxonomy" id="53620"/>
    <lineage>
        <taxon>Eukaryota</taxon>
        <taxon>Metazoa</taxon>
        <taxon>Spiralia</taxon>
        <taxon>Lophotrochozoa</taxon>
        <taxon>Annelida</taxon>
        <taxon>Polychaeta</taxon>
        <taxon>Sedentaria</taxon>
        <taxon>Canalipalpata</taxon>
        <taxon>Terebellida</taxon>
        <taxon>Terebelliformia</taxon>
        <taxon>Alvinellidae</taxon>
        <taxon>Paralvinella</taxon>
    </lineage>
</organism>
<evidence type="ECO:0000313" key="2">
    <source>
        <dbReference type="EMBL" id="KAK2140330.1"/>
    </source>
</evidence>
<sequence length="117" mass="12975">MDKLVIIILLLETFLAKPIAGDYNEVTGEYSHKGDNQLSTMPTDIPSAALALDLSSNVITNVDSLPELLHVKSINLRKNLLTEFPDLKNASSSLKRLFLDKNLITRITEDRLSALLL</sequence>
<evidence type="ECO:0000256" key="1">
    <source>
        <dbReference type="SAM" id="SignalP"/>
    </source>
</evidence>
<protein>
    <submittedName>
        <fullName evidence="2">Uncharacterized protein</fullName>
    </submittedName>
</protein>
<dbReference type="Gene3D" id="3.80.10.10">
    <property type="entry name" value="Ribonuclease Inhibitor"/>
    <property type="match status" value="1"/>
</dbReference>
<keyword evidence="3" id="KW-1185">Reference proteome</keyword>
<dbReference type="EMBL" id="JAODUP010001389">
    <property type="protein sequence ID" value="KAK2140330.1"/>
    <property type="molecule type" value="Genomic_DNA"/>
</dbReference>
<reference evidence="2" key="1">
    <citation type="journal article" date="2023" name="Mol. Biol. Evol.">
        <title>Third-Generation Sequencing Reveals the Adaptive Role of the Epigenome in Three Deep-Sea Polychaetes.</title>
        <authorList>
            <person name="Perez M."/>
            <person name="Aroh O."/>
            <person name="Sun Y."/>
            <person name="Lan Y."/>
            <person name="Juniper S.K."/>
            <person name="Young C.R."/>
            <person name="Angers B."/>
            <person name="Qian P.Y."/>
        </authorList>
    </citation>
    <scope>NUCLEOTIDE SEQUENCE</scope>
    <source>
        <strain evidence="2">P08H-3</strain>
    </source>
</reference>
<feature type="chain" id="PRO_5042129389" evidence="1">
    <location>
        <begin position="22"/>
        <end position="117"/>
    </location>
</feature>
<gene>
    <name evidence="2" type="ORF">LSH36_1388g00009</name>
</gene>
<accession>A0AAD9IUI2</accession>
<keyword evidence="1" id="KW-0732">Signal</keyword>
<dbReference type="InterPro" id="IPR032675">
    <property type="entry name" value="LRR_dom_sf"/>
</dbReference>
<dbReference type="AlphaFoldDB" id="A0AAD9IUI2"/>
<feature type="signal peptide" evidence="1">
    <location>
        <begin position="1"/>
        <end position="21"/>
    </location>
</feature>
<evidence type="ECO:0000313" key="3">
    <source>
        <dbReference type="Proteomes" id="UP001208570"/>
    </source>
</evidence>
<name>A0AAD9IUI2_9ANNE</name>